<keyword evidence="1" id="KW-0812">Transmembrane</keyword>
<reference evidence="2 3" key="1">
    <citation type="journal article" date="2014" name="Genome Biol. Evol.">
        <title>The genome of the myxosporean Thelohanellus kitauei shows adaptations to nutrient acquisition within its fish host.</title>
        <authorList>
            <person name="Yang Y."/>
            <person name="Xiong J."/>
            <person name="Zhou Z."/>
            <person name="Huo F."/>
            <person name="Miao W."/>
            <person name="Ran C."/>
            <person name="Liu Y."/>
            <person name="Zhang J."/>
            <person name="Feng J."/>
            <person name="Wang M."/>
            <person name="Wang M."/>
            <person name="Wang L."/>
            <person name="Yao B."/>
        </authorList>
    </citation>
    <scope>NUCLEOTIDE SEQUENCE [LARGE SCALE GENOMIC DNA]</scope>
    <source>
        <strain evidence="2">Wuqing</strain>
    </source>
</reference>
<keyword evidence="3" id="KW-1185">Reference proteome</keyword>
<evidence type="ECO:0008006" key="4">
    <source>
        <dbReference type="Google" id="ProtNLM"/>
    </source>
</evidence>
<dbReference type="EMBL" id="JWZT01003510">
    <property type="protein sequence ID" value="KII66599.1"/>
    <property type="molecule type" value="Genomic_DNA"/>
</dbReference>
<feature type="transmembrane region" description="Helical" evidence="1">
    <location>
        <begin position="132"/>
        <end position="155"/>
    </location>
</feature>
<evidence type="ECO:0000256" key="1">
    <source>
        <dbReference type="SAM" id="Phobius"/>
    </source>
</evidence>
<organism evidence="2 3">
    <name type="scientific">Thelohanellus kitauei</name>
    <name type="common">Myxosporean</name>
    <dbReference type="NCBI Taxonomy" id="669202"/>
    <lineage>
        <taxon>Eukaryota</taxon>
        <taxon>Metazoa</taxon>
        <taxon>Cnidaria</taxon>
        <taxon>Myxozoa</taxon>
        <taxon>Myxosporea</taxon>
        <taxon>Bivalvulida</taxon>
        <taxon>Platysporina</taxon>
        <taxon>Myxobolidae</taxon>
        <taxon>Thelohanellus</taxon>
    </lineage>
</organism>
<gene>
    <name evidence="2" type="ORF">RF11_03441</name>
</gene>
<evidence type="ECO:0000313" key="2">
    <source>
        <dbReference type="EMBL" id="KII66599.1"/>
    </source>
</evidence>
<name>A0A0C2IMG0_THEKT</name>
<comment type="caution">
    <text evidence="2">The sequence shown here is derived from an EMBL/GenBank/DDBJ whole genome shotgun (WGS) entry which is preliminary data.</text>
</comment>
<sequence>MASVYPSIIFISTFIVGLSNCSKSNSGASELLTEYSNLVAIRDDEGASSLFIITPTHIRDHSHVCKLVCRYSQIFPIDLSTGTPKTEDQSKMKVHLGFVDSGDTNVVEILKMCNDVQTAPCIELQAEVRSKAWIWIVVSIVGVLLIGISGLLFFIKKRTRS</sequence>
<accession>A0A0C2IMG0</accession>
<protein>
    <recommendedName>
        <fullName evidence="4">Transmembrane protein</fullName>
    </recommendedName>
</protein>
<keyword evidence="1" id="KW-0472">Membrane</keyword>
<keyword evidence="1" id="KW-1133">Transmembrane helix</keyword>
<evidence type="ECO:0000313" key="3">
    <source>
        <dbReference type="Proteomes" id="UP000031668"/>
    </source>
</evidence>
<proteinExistence type="predicted"/>
<dbReference type="AlphaFoldDB" id="A0A0C2IMG0"/>
<dbReference type="Proteomes" id="UP000031668">
    <property type="component" value="Unassembled WGS sequence"/>
</dbReference>